<sequence length="196" mass="22845">MNNHRLQTTRVDEVSPHDRLIWFDLEMTGLDITKDKIIEIACMVTNGNLETVAEGPNIIIHQSEKVMSSMNEWCLKHHGESGLTQAVLESRVTEREAEKCILEFLQQHTEPGLVPLAGNSVYMDRLFLQVHMPQIANHLHYRTVDVSSVKELCRRWFPEEFKKAPKKKETHRALEDIKESIQELQFYRQSIFKMSC</sequence>
<dbReference type="CDD" id="cd06135">
    <property type="entry name" value="Orn"/>
    <property type="match status" value="1"/>
</dbReference>
<keyword evidence="4" id="KW-0269">Exonuclease</keyword>
<dbReference type="OrthoDB" id="270189at2759"/>
<name>A0A2T7NFF7_POMCA</name>
<dbReference type="Gene3D" id="3.30.420.10">
    <property type="entry name" value="Ribonuclease H-like superfamily/Ribonuclease H"/>
    <property type="match status" value="1"/>
</dbReference>
<dbReference type="InterPro" id="IPR012337">
    <property type="entry name" value="RNaseH-like_sf"/>
</dbReference>
<dbReference type="SMART" id="SM00479">
    <property type="entry name" value="EXOIII"/>
    <property type="match status" value="1"/>
</dbReference>
<dbReference type="InterPro" id="IPR022894">
    <property type="entry name" value="Oligoribonuclease"/>
</dbReference>
<dbReference type="InterPro" id="IPR013520">
    <property type="entry name" value="Ribonucl_H"/>
</dbReference>
<dbReference type="PANTHER" id="PTHR11046">
    <property type="entry name" value="OLIGORIBONUCLEASE, MITOCHONDRIAL"/>
    <property type="match status" value="1"/>
</dbReference>
<evidence type="ECO:0000259" key="5">
    <source>
        <dbReference type="SMART" id="SM00479"/>
    </source>
</evidence>
<dbReference type="InterPro" id="IPR036397">
    <property type="entry name" value="RNaseH_sf"/>
</dbReference>
<comment type="caution">
    <text evidence="6">The sequence shown here is derived from an EMBL/GenBank/DDBJ whole genome shotgun (WGS) entry which is preliminary data.</text>
</comment>
<accession>A0A2T7NFF7</accession>
<dbReference type="GO" id="GO:0003676">
    <property type="term" value="F:nucleic acid binding"/>
    <property type="evidence" value="ECO:0007669"/>
    <property type="project" value="InterPro"/>
</dbReference>
<keyword evidence="7" id="KW-1185">Reference proteome</keyword>
<dbReference type="NCBIfam" id="NF003765">
    <property type="entry name" value="PRK05359.1"/>
    <property type="match status" value="1"/>
</dbReference>
<dbReference type="AlphaFoldDB" id="A0A2T7NFF7"/>
<evidence type="ECO:0000313" key="6">
    <source>
        <dbReference type="EMBL" id="PVD19900.1"/>
    </source>
</evidence>
<dbReference type="Pfam" id="PF00929">
    <property type="entry name" value="RNase_T"/>
    <property type="match status" value="1"/>
</dbReference>
<evidence type="ECO:0000256" key="3">
    <source>
        <dbReference type="ARBA" id="ARBA00022801"/>
    </source>
</evidence>
<dbReference type="STRING" id="400727.A0A2T7NFF7"/>
<evidence type="ECO:0000256" key="2">
    <source>
        <dbReference type="ARBA" id="ARBA00022722"/>
    </source>
</evidence>
<dbReference type="FunFam" id="3.30.420.10:FF:000003">
    <property type="entry name" value="Oligoribonuclease"/>
    <property type="match status" value="1"/>
</dbReference>
<dbReference type="GO" id="GO:0000175">
    <property type="term" value="F:3'-5'-RNA exonuclease activity"/>
    <property type="evidence" value="ECO:0007669"/>
    <property type="project" value="InterPro"/>
</dbReference>
<evidence type="ECO:0000256" key="4">
    <source>
        <dbReference type="ARBA" id="ARBA00022839"/>
    </source>
</evidence>
<keyword evidence="3" id="KW-0378">Hydrolase</keyword>
<dbReference type="PANTHER" id="PTHR11046:SF0">
    <property type="entry name" value="OLIGORIBONUCLEASE, MITOCHONDRIAL"/>
    <property type="match status" value="1"/>
</dbReference>
<protein>
    <recommendedName>
        <fullName evidence="5">Exonuclease domain-containing protein</fullName>
    </recommendedName>
</protein>
<organism evidence="6 7">
    <name type="scientific">Pomacea canaliculata</name>
    <name type="common">Golden apple snail</name>
    <dbReference type="NCBI Taxonomy" id="400727"/>
    <lineage>
        <taxon>Eukaryota</taxon>
        <taxon>Metazoa</taxon>
        <taxon>Spiralia</taxon>
        <taxon>Lophotrochozoa</taxon>
        <taxon>Mollusca</taxon>
        <taxon>Gastropoda</taxon>
        <taxon>Caenogastropoda</taxon>
        <taxon>Architaenioglossa</taxon>
        <taxon>Ampullarioidea</taxon>
        <taxon>Ampullariidae</taxon>
        <taxon>Pomacea</taxon>
    </lineage>
</organism>
<dbReference type="SUPFAM" id="SSF53098">
    <property type="entry name" value="Ribonuclease H-like"/>
    <property type="match status" value="1"/>
</dbReference>
<dbReference type="Proteomes" id="UP000245119">
    <property type="component" value="Linkage Group LG13"/>
</dbReference>
<feature type="domain" description="Exonuclease" evidence="5">
    <location>
        <begin position="19"/>
        <end position="193"/>
    </location>
</feature>
<reference evidence="6 7" key="1">
    <citation type="submission" date="2018-04" db="EMBL/GenBank/DDBJ databases">
        <title>The genome of golden apple snail Pomacea canaliculata provides insight into stress tolerance and invasive adaptation.</title>
        <authorList>
            <person name="Liu C."/>
            <person name="Liu B."/>
            <person name="Ren Y."/>
            <person name="Zhang Y."/>
            <person name="Wang H."/>
            <person name="Li S."/>
            <person name="Jiang F."/>
            <person name="Yin L."/>
            <person name="Zhang G."/>
            <person name="Qian W."/>
            <person name="Fan W."/>
        </authorList>
    </citation>
    <scope>NUCLEOTIDE SEQUENCE [LARGE SCALE GENOMIC DNA]</scope>
    <source>
        <strain evidence="6">SZHN2017</strain>
        <tissue evidence="6">Muscle</tissue>
    </source>
</reference>
<dbReference type="GO" id="GO:0005739">
    <property type="term" value="C:mitochondrion"/>
    <property type="evidence" value="ECO:0007669"/>
    <property type="project" value="TreeGrafter"/>
</dbReference>
<dbReference type="EMBL" id="PZQS01000013">
    <property type="protein sequence ID" value="PVD19900.1"/>
    <property type="molecule type" value="Genomic_DNA"/>
</dbReference>
<evidence type="ECO:0000313" key="7">
    <source>
        <dbReference type="Proteomes" id="UP000245119"/>
    </source>
</evidence>
<proteinExistence type="inferred from homology"/>
<keyword evidence="2" id="KW-0540">Nuclease</keyword>
<evidence type="ECO:0000256" key="1">
    <source>
        <dbReference type="ARBA" id="ARBA00009921"/>
    </source>
</evidence>
<gene>
    <name evidence="6" type="ORF">C0Q70_20394</name>
</gene>
<comment type="similarity">
    <text evidence="1">Belongs to the oligoribonuclease family.</text>
</comment>